<keyword evidence="4" id="KW-1185">Reference proteome</keyword>
<feature type="region of interest" description="Disordered" evidence="2">
    <location>
        <begin position="1"/>
        <end position="54"/>
    </location>
</feature>
<comment type="similarity">
    <text evidence="1">Belongs to the methyltransferase superfamily. LaeA methyltransferase family.</text>
</comment>
<evidence type="ECO:0000256" key="2">
    <source>
        <dbReference type="SAM" id="MobiDB-lite"/>
    </source>
</evidence>
<dbReference type="Pfam" id="PF13489">
    <property type="entry name" value="Methyltransf_23"/>
    <property type="match status" value="1"/>
</dbReference>
<dbReference type="AlphaFoldDB" id="A0A3M2SM23"/>
<comment type="caution">
    <text evidence="3">The sequence shown here is derived from an EMBL/GenBank/DDBJ whole genome shotgun (WGS) entry which is preliminary data.</text>
</comment>
<reference evidence="3 4" key="1">
    <citation type="submission" date="2017-06" db="EMBL/GenBank/DDBJ databases">
        <title>Comparative genomic analysis of Ambrosia Fusariam Clade fungi.</title>
        <authorList>
            <person name="Stajich J.E."/>
            <person name="Carrillo J."/>
            <person name="Kijimoto T."/>
            <person name="Eskalen A."/>
            <person name="O'Donnell K."/>
            <person name="Kasson M."/>
        </authorList>
    </citation>
    <scope>NUCLEOTIDE SEQUENCE [LARGE SCALE GENOMIC DNA]</scope>
    <source>
        <strain evidence="3">UCR3666</strain>
    </source>
</reference>
<evidence type="ECO:0000256" key="1">
    <source>
        <dbReference type="ARBA" id="ARBA00038158"/>
    </source>
</evidence>
<sequence>MTGTPERKGSQEGSPKPERRATTTEDEPIEAEVREHEEIGDNDSALGDDAASSTASMRSSILQYRTENGRTYHSFRESINYVLPNDSVSVNLVLHWEIAVDPCLDLQHHLFTLTLGGKLYLSPIGKDKPIRRCLDAGTGTGVWAIDFADEHPEAEVIGIDLSPIQPTFLPANLSFQVDDLEDEWTYSYKFDFIYCRMLVGSIGDWPKFFKQSFNNLNPGGWIECQDITFPAECDDDTLKKGSYIDQWSSLMIEATNVFGRGAQSAKHYKQQMIDAGFVNVTEVIYRWPTNRWPADPYYKELGFWCCHNIAGELSGLSMALFTRALGWSSEEVEVFLTNVRTDMKDRRIHAWWPIHVVYGQKPEEA</sequence>
<dbReference type="GO" id="GO:0008168">
    <property type="term" value="F:methyltransferase activity"/>
    <property type="evidence" value="ECO:0007669"/>
    <property type="project" value="TreeGrafter"/>
</dbReference>
<evidence type="ECO:0000313" key="4">
    <source>
        <dbReference type="Proteomes" id="UP000277212"/>
    </source>
</evidence>
<dbReference type="Proteomes" id="UP000277212">
    <property type="component" value="Unassembled WGS sequence"/>
</dbReference>
<dbReference type="OrthoDB" id="2013972at2759"/>
<dbReference type="SUPFAM" id="SSF53335">
    <property type="entry name" value="S-adenosyl-L-methionine-dependent methyltransferases"/>
    <property type="match status" value="1"/>
</dbReference>
<feature type="compositionally biased region" description="Basic and acidic residues" evidence="2">
    <location>
        <begin position="1"/>
        <end position="23"/>
    </location>
</feature>
<dbReference type="Gene3D" id="3.40.50.150">
    <property type="entry name" value="Vaccinia Virus protein VP39"/>
    <property type="match status" value="1"/>
</dbReference>
<accession>A0A3M2SM23</accession>
<gene>
    <name evidence="3" type="ORF">CDV36_001705</name>
</gene>
<organism evidence="3 4">
    <name type="scientific">Fusarium kuroshium</name>
    <dbReference type="NCBI Taxonomy" id="2010991"/>
    <lineage>
        <taxon>Eukaryota</taxon>
        <taxon>Fungi</taxon>
        <taxon>Dikarya</taxon>
        <taxon>Ascomycota</taxon>
        <taxon>Pezizomycotina</taxon>
        <taxon>Sordariomycetes</taxon>
        <taxon>Hypocreomycetidae</taxon>
        <taxon>Hypocreales</taxon>
        <taxon>Nectriaceae</taxon>
        <taxon>Fusarium</taxon>
        <taxon>Fusarium solani species complex</taxon>
    </lineage>
</organism>
<dbReference type="PANTHER" id="PTHR43591:SF31">
    <property type="entry name" value="LAEA-LIKE, PUTATIVE (AFU_ORTHOLOGUE AFUA_8G01930)-RELATED"/>
    <property type="match status" value="1"/>
</dbReference>
<protein>
    <recommendedName>
        <fullName evidence="5">Methyltransferase domain-containing protein</fullName>
    </recommendedName>
</protein>
<dbReference type="EMBL" id="NKUJ01000017">
    <property type="protein sequence ID" value="RMJ18600.1"/>
    <property type="molecule type" value="Genomic_DNA"/>
</dbReference>
<evidence type="ECO:0008006" key="5">
    <source>
        <dbReference type="Google" id="ProtNLM"/>
    </source>
</evidence>
<evidence type="ECO:0000313" key="3">
    <source>
        <dbReference type="EMBL" id="RMJ18600.1"/>
    </source>
</evidence>
<dbReference type="PANTHER" id="PTHR43591">
    <property type="entry name" value="METHYLTRANSFERASE"/>
    <property type="match status" value="1"/>
</dbReference>
<name>A0A3M2SM23_9HYPO</name>
<dbReference type="InterPro" id="IPR029063">
    <property type="entry name" value="SAM-dependent_MTases_sf"/>
</dbReference>
<proteinExistence type="inferred from homology"/>
<dbReference type="STRING" id="2010991.A0A3M2SM23"/>
<dbReference type="CDD" id="cd02440">
    <property type="entry name" value="AdoMet_MTases"/>
    <property type="match status" value="1"/>
</dbReference>